<sequence length="264" mass="29187">MKMNVLTKLRFIPVLLFVILLVSCGPDTSQSSGTNQGNYKDTKTMVMDILKSEEGKKAIKEASKGGGNSGSGSGGGAMSMMSESQLAQLKIAAKDVLTSTDNSKLLQEIMKDPQFAGDFAKAIKNDNKQLQKDLMKDPEYQKQMLEVMKNSDYEKMVLEVMKSVPYRQQVMNLIQESMQSPLFKTQLISLMKKAVEQQEQPMQQKTEGGKEKEGKGGEGKDQGKKKDKEQSSGKEEGKDSSGDSDSESDTDSNKKKKKKDDENQ</sequence>
<feature type="compositionally biased region" description="Gly residues" evidence="1">
    <location>
        <begin position="64"/>
        <end position="77"/>
    </location>
</feature>
<dbReference type="Proteomes" id="UP000192727">
    <property type="component" value="Chromosome"/>
</dbReference>
<proteinExistence type="predicted"/>
<dbReference type="EMBL" id="CP020557">
    <property type="protein sequence ID" value="ARF68147.1"/>
    <property type="molecule type" value="Genomic_DNA"/>
</dbReference>
<feature type="chain" id="PRO_5043702683" evidence="2">
    <location>
        <begin position="25"/>
        <end position="264"/>
    </location>
</feature>
<evidence type="ECO:0000256" key="1">
    <source>
        <dbReference type="SAM" id="MobiDB-lite"/>
    </source>
</evidence>
<keyword evidence="2" id="KW-0732">Signal</keyword>
<gene>
    <name evidence="3" type="ORF">B7C51_10445</name>
</gene>
<evidence type="ECO:0000256" key="2">
    <source>
        <dbReference type="SAM" id="SignalP"/>
    </source>
</evidence>
<organism evidence="3 4">
    <name type="scientific">Paenibacillus larvae subsp. pulvifaciens</name>
    <dbReference type="NCBI Taxonomy" id="1477"/>
    <lineage>
        <taxon>Bacteria</taxon>
        <taxon>Bacillati</taxon>
        <taxon>Bacillota</taxon>
        <taxon>Bacilli</taxon>
        <taxon>Bacillales</taxon>
        <taxon>Paenibacillaceae</taxon>
        <taxon>Paenibacillus</taxon>
    </lineage>
</organism>
<feature type="signal peptide" evidence="2">
    <location>
        <begin position="1"/>
        <end position="24"/>
    </location>
</feature>
<evidence type="ECO:0000313" key="3">
    <source>
        <dbReference type="EMBL" id="ARF68147.1"/>
    </source>
</evidence>
<dbReference type="InterPro" id="IPR041262">
    <property type="entry name" value="GerD_central"/>
</dbReference>
<dbReference type="AlphaFoldDB" id="A0A1U9YN02"/>
<reference evidence="3 4" key="1">
    <citation type="submission" date="2017-03" db="EMBL/GenBank/DDBJ databases">
        <title>Paenibacillus larvae genome sequencing.</title>
        <authorList>
            <person name="Dingman D.W."/>
        </authorList>
    </citation>
    <scope>NUCLEOTIDE SEQUENCE [LARGE SCALE GENOMIC DNA]</scope>
    <source>
        <strain evidence="3 4">SAG 10367</strain>
    </source>
</reference>
<dbReference type="NCBIfam" id="NF040801">
    <property type="entry name" value="spore_GerD"/>
    <property type="match status" value="1"/>
</dbReference>
<feature type="region of interest" description="Disordered" evidence="1">
    <location>
        <begin position="59"/>
        <end position="79"/>
    </location>
</feature>
<name>A0A1U9YN02_9BACL</name>
<dbReference type="Pfam" id="PF17898">
    <property type="entry name" value="GerD"/>
    <property type="match status" value="1"/>
</dbReference>
<feature type="region of interest" description="Disordered" evidence="1">
    <location>
        <begin position="195"/>
        <end position="264"/>
    </location>
</feature>
<evidence type="ECO:0000313" key="4">
    <source>
        <dbReference type="Proteomes" id="UP000192727"/>
    </source>
</evidence>
<protein>
    <submittedName>
        <fullName evidence="3">Uncharacterized protein</fullName>
    </submittedName>
</protein>
<feature type="compositionally biased region" description="Basic and acidic residues" evidence="1">
    <location>
        <begin position="207"/>
        <end position="241"/>
    </location>
</feature>
<dbReference type="PROSITE" id="PS51257">
    <property type="entry name" value="PROKAR_LIPOPROTEIN"/>
    <property type="match status" value="1"/>
</dbReference>
<accession>A0A1U9YN02</accession>